<dbReference type="Gene3D" id="3.30.40.10">
    <property type="entry name" value="Zinc/RING finger domain, C3HC4 (zinc finger)"/>
    <property type="match status" value="1"/>
</dbReference>
<feature type="non-terminal residue" evidence="7">
    <location>
        <position position="507"/>
    </location>
</feature>
<dbReference type="GO" id="GO:0008270">
    <property type="term" value="F:zinc ion binding"/>
    <property type="evidence" value="ECO:0007669"/>
    <property type="project" value="UniProtKB-KW"/>
</dbReference>
<dbReference type="SMART" id="SM00248">
    <property type="entry name" value="ANK"/>
    <property type="match status" value="2"/>
</dbReference>
<evidence type="ECO:0000256" key="5">
    <source>
        <dbReference type="SAM" id="MobiDB-lite"/>
    </source>
</evidence>
<keyword evidence="2 3" id="KW-0040">ANK repeat</keyword>
<evidence type="ECO:0000259" key="6">
    <source>
        <dbReference type="PROSITE" id="PS50089"/>
    </source>
</evidence>
<evidence type="ECO:0000256" key="2">
    <source>
        <dbReference type="ARBA" id="ARBA00023043"/>
    </source>
</evidence>
<dbReference type="Proteomes" id="UP001370490">
    <property type="component" value="Unassembled WGS sequence"/>
</dbReference>
<dbReference type="SUPFAM" id="SSF57850">
    <property type="entry name" value="RING/U-box"/>
    <property type="match status" value="1"/>
</dbReference>
<dbReference type="Gene3D" id="1.25.40.20">
    <property type="entry name" value="Ankyrin repeat-containing domain"/>
    <property type="match status" value="1"/>
</dbReference>
<reference evidence="7 8" key="1">
    <citation type="submission" date="2023-12" db="EMBL/GenBank/DDBJ databases">
        <title>A high-quality genome assembly for Dillenia turbinata (Dilleniales).</title>
        <authorList>
            <person name="Chanderbali A."/>
        </authorList>
    </citation>
    <scope>NUCLEOTIDE SEQUENCE [LARGE SCALE GENOMIC DNA]</scope>
    <source>
        <strain evidence="7">LSX21</strain>
        <tissue evidence="7">Leaf</tissue>
    </source>
</reference>
<organism evidence="7 8">
    <name type="scientific">Dillenia turbinata</name>
    <dbReference type="NCBI Taxonomy" id="194707"/>
    <lineage>
        <taxon>Eukaryota</taxon>
        <taxon>Viridiplantae</taxon>
        <taxon>Streptophyta</taxon>
        <taxon>Embryophyta</taxon>
        <taxon>Tracheophyta</taxon>
        <taxon>Spermatophyta</taxon>
        <taxon>Magnoliopsida</taxon>
        <taxon>eudicotyledons</taxon>
        <taxon>Gunneridae</taxon>
        <taxon>Pentapetalae</taxon>
        <taxon>Dilleniales</taxon>
        <taxon>Dilleniaceae</taxon>
        <taxon>Dillenia</taxon>
    </lineage>
</organism>
<protein>
    <submittedName>
        <fullName evidence="7">Ankyrin repeat</fullName>
    </submittedName>
</protein>
<feature type="region of interest" description="Disordered" evidence="5">
    <location>
        <begin position="319"/>
        <end position="368"/>
    </location>
</feature>
<dbReference type="AlphaFoldDB" id="A0AAN8VI09"/>
<evidence type="ECO:0000256" key="3">
    <source>
        <dbReference type="PROSITE-ProRule" id="PRU00023"/>
    </source>
</evidence>
<sequence length="507" mass="54956">MGAQQSKDELLYQQVNYGNIEGIKALRREGAGLEWIDREGKTPLILACMNPELLNVAKTLMDLGANPNSYRPGRHAGTPLHHAAKRGLDRTVMLLLSHGANPLVMNDDCQTALDVARAKGFSNVVRAIENYICLFSGWMRELYGPGFLEALAPQLLSRKVWVVVSPCGSHNPGKPFKLELAIYASLQDAQPRTVVALWKANMEEPKLNQPDPTVIILDNSMILRGTRRRRNLYTCRRARCKPQALRQSRIKLAAANENDKQQIQFFCSACKGITVGRQPIFLNNNTQSPVPATAPPTAEEDLELAMAINASIQSVMVERPPLSGNPQSSATDASTSLGGWDALVSPPTKASSSGWAVDETGPTCSPVQHVENQTNIPAVSRMMTHENQAPAPPSAPPIADAIVDNGPIHYPSIVLIDSSPVDLPTPSAEKIPAESAERKDDESNSCVICLDAPIEGACIPCGHMAGCMSCLKEIKAKKWGCPVCRAKIDQTVHYQTAPFLQSLIAVA</sequence>
<keyword evidence="1" id="KW-0677">Repeat</keyword>
<evidence type="ECO:0000313" key="7">
    <source>
        <dbReference type="EMBL" id="KAK6929767.1"/>
    </source>
</evidence>
<dbReference type="Pfam" id="PF00023">
    <property type="entry name" value="Ank"/>
    <property type="match status" value="2"/>
</dbReference>
<feature type="repeat" description="ANK" evidence="3">
    <location>
        <begin position="39"/>
        <end position="72"/>
    </location>
</feature>
<dbReference type="SUPFAM" id="SSF48403">
    <property type="entry name" value="Ankyrin repeat"/>
    <property type="match status" value="1"/>
</dbReference>
<dbReference type="SMART" id="SM00184">
    <property type="entry name" value="RING"/>
    <property type="match status" value="1"/>
</dbReference>
<feature type="compositionally biased region" description="Polar residues" evidence="5">
    <location>
        <begin position="324"/>
        <end position="337"/>
    </location>
</feature>
<dbReference type="PROSITE" id="PS50089">
    <property type="entry name" value="ZF_RING_2"/>
    <property type="match status" value="1"/>
</dbReference>
<keyword evidence="8" id="KW-1185">Reference proteome</keyword>
<gene>
    <name evidence="7" type="ORF">RJ641_003861</name>
</gene>
<dbReference type="InterPro" id="IPR002110">
    <property type="entry name" value="Ankyrin_rpt"/>
</dbReference>
<evidence type="ECO:0000256" key="1">
    <source>
        <dbReference type="ARBA" id="ARBA00022737"/>
    </source>
</evidence>
<dbReference type="InterPro" id="IPR036770">
    <property type="entry name" value="Ankyrin_rpt-contain_sf"/>
</dbReference>
<proteinExistence type="predicted"/>
<comment type="caution">
    <text evidence="7">The sequence shown here is derived from an EMBL/GenBank/DDBJ whole genome shotgun (WGS) entry which is preliminary data.</text>
</comment>
<dbReference type="PANTHER" id="PTHR24166">
    <property type="entry name" value="ROLLING PEBBLES, ISOFORM B"/>
    <property type="match status" value="1"/>
</dbReference>
<dbReference type="PROSITE" id="PS50088">
    <property type="entry name" value="ANK_REPEAT"/>
    <property type="match status" value="2"/>
</dbReference>
<accession>A0AAN8VI09</accession>
<evidence type="ECO:0000256" key="4">
    <source>
        <dbReference type="PROSITE-ProRule" id="PRU00175"/>
    </source>
</evidence>
<feature type="repeat" description="ANK" evidence="3">
    <location>
        <begin position="75"/>
        <end position="107"/>
    </location>
</feature>
<keyword evidence="4" id="KW-0479">Metal-binding</keyword>
<keyword evidence="4" id="KW-0863">Zinc-finger</keyword>
<dbReference type="InterPro" id="IPR050889">
    <property type="entry name" value="Dendritic_Spine_Reg/Scaffold"/>
</dbReference>
<dbReference type="Pfam" id="PF13920">
    <property type="entry name" value="zf-C3HC4_3"/>
    <property type="match status" value="1"/>
</dbReference>
<name>A0AAN8VI09_9MAGN</name>
<keyword evidence="4" id="KW-0862">Zinc</keyword>
<dbReference type="InterPro" id="IPR001841">
    <property type="entry name" value="Znf_RING"/>
</dbReference>
<dbReference type="InterPro" id="IPR013083">
    <property type="entry name" value="Znf_RING/FYVE/PHD"/>
</dbReference>
<evidence type="ECO:0000313" key="8">
    <source>
        <dbReference type="Proteomes" id="UP001370490"/>
    </source>
</evidence>
<dbReference type="EMBL" id="JBAMMX010000012">
    <property type="protein sequence ID" value="KAK6929767.1"/>
    <property type="molecule type" value="Genomic_DNA"/>
</dbReference>
<dbReference type="PROSITE" id="PS50297">
    <property type="entry name" value="ANK_REP_REGION"/>
    <property type="match status" value="2"/>
</dbReference>
<dbReference type="PANTHER" id="PTHR24166:SF45">
    <property type="entry name" value="E3 UBIQUITIN-PROTEIN LIGASE XBAT35"/>
    <property type="match status" value="1"/>
</dbReference>
<feature type="domain" description="RING-type" evidence="6">
    <location>
        <begin position="446"/>
        <end position="485"/>
    </location>
</feature>
<dbReference type="CDD" id="cd23129">
    <property type="entry name" value="RING-HC_XBAT35-like"/>
    <property type="match status" value="1"/>
</dbReference>